<keyword evidence="5 13" id="KW-0812">Transmembrane</keyword>
<dbReference type="Pfam" id="PF00528">
    <property type="entry name" value="BPD_transp_1"/>
    <property type="match status" value="1"/>
</dbReference>
<proteinExistence type="inferred from homology"/>
<evidence type="ECO:0000256" key="5">
    <source>
        <dbReference type="ARBA" id="ARBA00022692"/>
    </source>
</evidence>
<dbReference type="STRING" id="1235990.BMSBPS_0485"/>
<evidence type="ECO:0000256" key="9">
    <source>
        <dbReference type="ARBA" id="ARBA00023136"/>
    </source>
</evidence>
<dbReference type="EMBL" id="AP012554">
    <property type="protein sequence ID" value="BAN99987.1"/>
    <property type="molecule type" value="Genomic_DNA"/>
</dbReference>
<gene>
    <name evidence="15" type="primary">dppC</name>
    <name evidence="15" type="ORF">HHS_00180</name>
</gene>
<evidence type="ECO:0000259" key="14">
    <source>
        <dbReference type="PROSITE" id="PS50928"/>
    </source>
</evidence>
<keyword evidence="7" id="KW-0653">Protein transport</keyword>
<dbReference type="PANTHER" id="PTHR43386">
    <property type="entry name" value="OLIGOPEPTIDE TRANSPORT SYSTEM PERMEASE PROTEIN APPC"/>
    <property type="match status" value="1"/>
</dbReference>
<keyword evidence="3" id="KW-1003">Cell membrane</keyword>
<dbReference type="Pfam" id="PF12911">
    <property type="entry name" value="OppC_N"/>
    <property type="match status" value="1"/>
</dbReference>
<keyword evidence="16" id="KW-1185">Reference proteome</keyword>
<organism evidence="15 16">
    <name type="scientific">Candidatus Pantoea carbekii</name>
    <dbReference type="NCBI Taxonomy" id="1235990"/>
    <lineage>
        <taxon>Bacteria</taxon>
        <taxon>Pseudomonadati</taxon>
        <taxon>Pseudomonadota</taxon>
        <taxon>Gammaproteobacteria</taxon>
        <taxon>Enterobacterales</taxon>
        <taxon>Erwiniaceae</taxon>
        <taxon>Pantoea</taxon>
    </lineage>
</organism>
<evidence type="ECO:0000313" key="15">
    <source>
        <dbReference type="EMBL" id="BAN99987.1"/>
    </source>
</evidence>
<evidence type="ECO:0000256" key="12">
    <source>
        <dbReference type="ARBA" id="ARBA00070603"/>
    </source>
</evidence>
<evidence type="ECO:0000256" key="4">
    <source>
        <dbReference type="ARBA" id="ARBA00022519"/>
    </source>
</evidence>
<dbReference type="FunFam" id="1.10.3720.10:FF:000007">
    <property type="entry name" value="Dipeptide ABC transporter permease DppC"/>
    <property type="match status" value="1"/>
</dbReference>
<evidence type="ECO:0000256" key="7">
    <source>
        <dbReference type="ARBA" id="ARBA00022927"/>
    </source>
</evidence>
<keyword evidence="8 13" id="KW-1133">Transmembrane helix</keyword>
<protein>
    <recommendedName>
        <fullName evidence="12">Dipeptide transport system permease protein DppC</fullName>
    </recommendedName>
</protein>
<feature type="transmembrane region" description="Helical" evidence="13">
    <location>
        <begin position="271"/>
        <end position="294"/>
    </location>
</feature>
<comment type="function">
    <text evidence="11">Part of the ABC transporter DppABCDF involved in dipeptide transport. Responsible for the translocation of the substrate across the membrane.</text>
</comment>
<evidence type="ECO:0000256" key="3">
    <source>
        <dbReference type="ARBA" id="ARBA00022475"/>
    </source>
</evidence>
<evidence type="ECO:0000256" key="8">
    <source>
        <dbReference type="ARBA" id="ARBA00022989"/>
    </source>
</evidence>
<dbReference type="GO" id="GO:0015031">
    <property type="term" value="P:protein transport"/>
    <property type="evidence" value="ECO:0007669"/>
    <property type="project" value="UniProtKB-KW"/>
</dbReference>
<dbReference type="PROSITE" id="PS50928">
    <property type="entry name" value="ABC_TM1"/>
    <property type="match status" value="1"/>
</dbReference>
<dbReference type="Proteomes" id="UP000016900">
    <property type="component" value="Chromosome"/>
</dbReference>
<dbReference type="SUPFAM" id="SSF161098">
    <property type="entry name" value="MetI-like"/>
    <property type="match status" value="1"/>
</dbReference>
<feature type="transmembrane region" description="Helical" evidence="13">
    <location>
        <begin position="107"/>
        <end position="133"/>
    </location>
</feature>
<dbReference type="InterPro" id="IPR050366">
    <property type="entry name" value="BP-dependent_transpt_permease"/>
</dbReference>
<dbReference type="eggNOG" id="COG1173">
    <property type="taxonomic scope" value="Bacteria"/>
</dbReference>
<dbReference type="Gene3D" id="1.10.3720.10">
    <property type="entry name" value="MetI-like"/>
    <property type="match status" value="1"/>
</dbReference>
<dbReference type="NCBIfam" id="NF008160">
    <property type="entry name" value="PRK10913.1"/>
    <property type="match status" value="1"/>
</dbReference>
<comment type="similarity">
    <text evidence="10">Belongs to the binding-protein-dependent transport system permease family. OppBC subfamily.</text>
</comment>
<feature type="domain" description="ABC transmembrane type-1" evidence="14">
    <location>
        <begin position="105"/>
        <end position="294"/>
    </location>
</feature>
<keyword evidence="9 13" id="KW-0472">Membrane</keyword>
<dbReference type="GO" id="GO:0071916">
    <property type="term" value="F:dipeptide transmembrane transporter activity"/>
    <property type="evidence" value="ECO:0007669"/>
    <property type="project" value="TreeGrafter"/>
</dbReference>
<keyword evidence="6" id="KW-0571">Peptide transport</keyword>
<sequence length="311" mass="34328">MGEIMSNIDPINFSKIDNTLKLTSSVQNFWHNLIHNKSAVISLCYILVLLLMAIFANSLSPYSPIEQFRNALLHPPIWQKGGSWNYILGTDDLGRDILSRLIFGARLSLLVSVIVVILSLIFGVIFGLIAGYFGGIIDITIMRLVDIMLALPSLLLAMVLVTIFGPSLYNASLAITFVALPHYIRLMRAVVLVERHREYVIASSVIGAGIFRQMFVNILPNCLAPLIVQASLGFSSAILDIAALGFLGMGAQPPTPEWGTMLSNTLQYAQYAWWVVSFPGLIIFLTVLSFNMLGDFLRDLIDAKTNKHEGL</sequence>
<reference evidence="15 16" key="1">
    <citation type="submission" date="2012-10" db="EMBL/GenBank/DDBJ databases">
        <title>Genome sequence of the symbiont of the pentatomidae stink bug Halyomorpha halys.</title>
        <authorList>
            <person name="Kobayashi H."/>
            <person name="Fujii-Muramatsu R."/>
            <person name="Takeishi K."/>
            <person name="Noda H."/>
        </authorList>
    </citation>
    <scope>NUCLEOTIDE SEQUENCE [LARGE SCALE GENOMIC DNA]</scope>
</reference>
<keyword evidence="4" id="KW-0997">Cell inner membrane</keyword>
<evidence type="ECO:0000313" key="16">
    <source>
        <dbReference type="Proteomes" id="UP000016900"/>
    </source>
</evidence>
<dbReference type="KEGG" id="hhs:HHS_00180"/>
<dbReference type="CDD" id="cd06261">
    <property type="entry name" value="TM_PBP2"/>
    <property type="match status" value="1"/>
</dbReference>
<dbReference type="PATRIC" id="fig|1235990.3.peg.18"/>
<comment type="subcellular location">
    <subcellularLocation>
        <location evidence="1">Cell inner membrane</location>
        <topology evidence="1">Multi-pass membrane protein</topology>
    </subcellularLocation>
    <subcellularLocation>
        <location evidence="13">Cell membrane</location>
        <topology evidence="13">Multi-pass membrane protein</topology>
    </subcellularLocation>
</comment>
<dbReference type="InterPro" id="IPR025966">
    <property type="entry name" value="OppC_N"/>
</dbReference>
<evidence type="ECO:0000256" key="11">
    <source>
        <dbReference type="ARBA" id="ARBA00053779"/>
    </source>
</evidence>
<dbReference type="PANTHER" id="PTHR43386:SF1">
    <property type="entry name" value="D,D-DIPEPTIDE TRANSPORT SYSTEM PERMEASE PROTEIN DDPC-RELATED"/>
    <property type="match status" value="1"/>
</dbReference>
<evidence type="ECO:0000256" key="2">
    <source>
        <dbReference type="ARBA" id="ARBA00022448"/>
    </source>
</evidence>
<feature type="transmembrane region" description="Helical" evidence="13">
    <location>
        <begin position="199"/>
        <end position="219"/>
    </location>
</feature>
<name>U3U8P4_9GAMM</name>
<evidence type="ECO:0000256" key="10">
    <source>
        <dbReference type="ARBA" id="ARBA00024202"/>
    </source>
</evidence>
<feature type="transmembrane region" description="Helical" evidence="13">
    <location>
        <begin position="226"/>
        <end position="251"/>
    </location>
</feature>
<evidence type="ECO:0000256" key="13">
    <source>
        <dbReference type="RuleBase" id="RU363032"/>
    </source>
</evidence>
<dbReference type="InterPro" id="IPR035906">
    <property type="entry name" value="MetI-like_sf"/>
</dbReference>
<accession>U3U8P4</accession>
<evidence type="ECO:0000256" key="6">
    <source>
        <dbReference type="ARBA" id="ARBA00022856"/>
    </source>
</evidence>
<keyword evidence="2 13" id="KW-0813">Transport</keyword>
<feature type="transmembrane region" description="Helical" evidence="13">
    <location>
        <begin position="39"/>
        <end position="59"/>
    </location>
</feature>
<dbReference type="InterPro" id="IPR000515">
    <property type="entry name" value="MetI-like"/>
</dbReference>
<dbReference type="AlphaFoldDB" id="U3U8P4"/>
<evidence type="ECO:0000256" key="1">
    <source>
        <dbReference type="ARBA" id="ARBA00004429"/>
    </source>
</evidence>
<dbReference type="GO" id="GO:0005886">
    <property type="term" value="C:plasma membrane"/>
    <property type="evidence" value="ECO:0007669"/>
    <property type="project" value="UniProtKB-SubCell"/>
</dbReference>